<evidence type="ECO:0000259" key="1">
    <source>
        <dbReference type="PROSITE" id="PS50263"/>
    </source>
</evidence>
<organism evidence="2 3">
    <name type="scientific">Flavobacterium arundinis</name>
    <dbReference type="NCBI Taxonomy" id="3139143"/>
    <lineage>
        <taxon>Bacteria</taxon>
        <taxon>Pseudomonadati</taxon>
        <taxon>Bacteroidota</taxon>
        <taxon>Flavobacteriia</taxon>
        <taxon>Flavobacteriales</taxon>
        <taxon>Flavobacteriaceae</taxon>
        <taxon>Flavobacterium</taxon>
    </lineage>
</organism>
<dbReference type="InterPro" id="IPR052737">
    <property type="entry name" value="Omega-amidase_YafV"/>
</dbReference>
<dbReference type="PANTHER" id="PTHR47799:SF1">
    <property type="entry name" value="OMEGA-AMIDASE YAFV"/>
    <property type="match status" value="1"/>
</dbReference>
<dbReference type="SUPFAM" id="SSF56317">
    <property type="entry name" value="Carbon-nitrogen hydrolase"/>
    <property type="match status" value="1"/>
</dbReference>
<gene>
    <name evidence="2" type="ORF">AAEO56_13175</name>
</gene>
<dbReference type="PROSITE" id="PS50263">
    <property type="entry name" value="CN_HYDROLASE"/>
    <property type="match status" value="1"/>
</dbReference>
<dbReference type="PANTHER" id="PTHR47799">
    <property type="entry name" value="OMEGA-AMIDASE YAFV"/>
    <property type="match status" value="1"/>
</dbReference>
<dbReference type="InterPro" id="IPR036526">
    <property type="entry name" value="C-N_Hydrolase_sf"/>
</dbReference>
<proteinExistence type="predicted"/>
<protein>
    <submittedName>
        <fullName evidence="2">Amidohydrolase</fullName>
    </submittedName>
</protein>
<dbReference type="CDD" id="cd07575">
    <property type="entry name" value="Xc-1258_like"/>
    <property type="match status" value="1"/>
</dbReference>
<name>A0ABU9HYI8_9FLAO</name>
<evidence type="ECO:0000313" key="3">
    <source>
        <dbReference type="Proteomes" id="UP001464555"/>
    </source>
</evidence>
<sequence>MKISLIQTSLTWEDPQANRANFERLINSIGQTDLILLPEMFATGFTMKPQAVAETMDGETIAWMKEMAAAKDCAITGSLVIEENGRYYNRLVFVFPGGDIQTYDKRHLFTLAGEDKAYTAGTEKLIVEYKGWKICPLVCYDLRFPVFARNVEQYDLLLYVANWPSPRVFAWDTLLKARAIENMCYVAGLNRIGHDENGHAYPGHSQVLDCLGGIITDASGNEGVFTAVLDKESLLETRKKFGFLNDRDSFTLRD</sequence>
<dbReference type="Pfam" id="PF00795">
    <property type="entry name" value="CN_hydrolase"/>
    <property type="match status" value="1"/>
</dbReference>
<dbReference type="Gene3D" id="3.60.110.10">
    <property type="entry name" value="Carbon-nitrogen hydrolase"/>
    <property type="match status" value="1"/>
</dbReference>
<dbReference type="NCBIfam" id="NF007757">
    <property type="entry name" value="PRK10438.1"/>
    <property type="match status" value="1"/>
</dbReference>
<dbReference type="Proteomes" id="UP001464555">
    <property type="component" value="Unassembled WGS sequence"/>
</dbReference>
<keyword evidence="3" id="KW-1185">Reference proteome</keyword>
<reference evidence="2 3" key="1">
    <citation type="submission" date="2024-04" db="EMBL/GenBank/DDBJ databases">
        <title>Flavobacterium sp. DGU11 16S ribosomal RNA gene Genome sequencing and assembly.</title>
        <authorList>
            <person name="Park S."/>
        </authorList>
    </citation>
    <scope>NUCLEOTIDE SEQUENCE [LARGE SCALE GENOMIC DNA]</scope>
    <source>
        <strain evidence="2 3">DGU11</strain>
    </source>
</reference>
<feature type="domain" description="CN hydrolase" evidence="1">
    <location>
        <begin position="1"/>
        <end position="231"/>
    </location>
</feature>
<dbReference type="InterPro" id="IPR003010">
    <property type="entry name" value="C-N_Hydrolase"/>
</dbReference>
<dbReference type="EMBL" id="JBBYHR010000007">
    <property type="protein sequence ID" value="MEL1245222.1"/>
    <property type="molecule type" value="Genomic_DNA"/>
</dbReference>
<comment type="caution">
    <text evidence="2">The sequence shown here is derived from an EMBL/GenBank/DDBJ whole genome shotgun (WGS) entry which is preliminary data.</text>
</comment>
<evidence type="ECO:0000313" key="2">
    <source>
        <dbReference type="EMBL" id="MEL1245222.1"/>
    </source>
</evidence>
<dbReference type="RefSeq" id="WP_341697535.1">
    <property type="nucleotide sequence ID" value="NZ_JBBYHR010000007.1"/>
</dbReference>
<accession>A0ABU9HYI8</accession>